<dbReference type="PROSITE" id="PS50405">
    <property type="entry name" value="GST_CTER"/>
    <property type="match status" value="1"/>
</dbReference>
<evidence type="ECO:0000313" key="6">
    <source>
        <dbReference type="Proteomes" id="UP001485043"/>
    </source>
</evidence>
<evidence type="ECO:0000256" key="2">
    <source>
        <dbReference type="RuleBase" id="RU003494"/>
    </source>
</evidence>
<dbReference type="Pfam" id="PF02798">
    <property type="entry name" value="GST_N"/>
    <property type="match status" value="1"/>
</dbReference>
<dbReference type="PANTHER" id="PTHR44051">
    <property type="entry name" value="GLUTATHIONE S-TRANSFERASE-RELATED"/>
    <property type="match status" value="1"/>
</dbReference>
<dbReference type="InterPro" id="IPR004046">
    <property type="entry name" value="GST_C"/>
</dbReference>
<evidence type="ECO:0000259" key="3">
    <source>
        <dbReference type="PROSITE" id="PS50404"/>
    </source>
</evidence>
<dbReference type="SUPFAM" id="SSF47616">
    <property type="entry name" value="GST C-terminal domain-like"/>
    <property type="match status" value="1"/>
</dbReference>
<dbReference type="EMBL" id="JALJOV010000307">
    <property type="protein sequence ID" value="KAK9864876.1"/>
    <property type="molecule type" value="Genomic_DNA"/>
</dbReference>
<feature type="domain" description="GST C-terminal" evidence="4">
    <location>
        <begin position="54"/>
        <end position="191"/>
    </location>
</feature>
<sequence>MSSSSTYTLYTAGTPNGWKVSILMEELGLDYKLQPVNIFKGEQKEDWFMKINPNARIPALVDHEAGNVRVFESGAIMWYLAVKHGKFFPKEAREQAETMSWLMFQMGGLGPMQGQASHFLRFAPEKGKDWIANDDYSIADMATFPWVLSSAVAGLSLEGKPNLQKWIERCLARPATSRGLDVPEPNKAKGLKNDPAAADKMFAEMNVSIK</sequence>
<gene>
    <name evidence="5" type="ORF">WJX84_006678</name>
</gene>
<evidence type="ECO:0000313" key="5">
    <source>
        <dbReference type="EMBL" id="KAK9864876.1"/>
    </source>
</evidence>
<dbReference type="InterPro" id="IPR010987">
    <property type="entry name" value="Glutathione-S-Trfase_C-like"/>
</dbReference>
<dbReference type="Gene3D" id="3.40.30.10">
    <property type="entry name" value="Glutaredoxin"/>
    <property type="match status" value="1"/>
</dbReference>
<feature type="domain" description="GST N-terminal" evidence="3">
    <location>
        <begin position="4"/>
        <end position="88"/>
    </location>
</feature>
<reference evidence="5 6" key="1">
    <citation type="journal article" date="2024" name="Nat. Commun.">
        <title>Phylogenomics reveals the evolutionary origins of lichenization in chlorophyte algae.</title>
        <authorList>
            <person name="Puginier C."/>
            <person name="Libourel C."/>
            <person name="Otte J."/>
            <person name="Skaloud P."/>
            <person name="Haon M."/>
            <person name="Grisel S."/>
            <person name="Petersen M."/>
            <person name="Berrin J.G."/>
            <person name="Delaux P.M."/>
            <person name="Dal Grande F."/>
            <person name="Keller J."/>
        </authorList>
    </citation>
    <scope>NUCLEOTIDE SEQUENCE [LARGE SCALE GENOMIC DNA]</scope>
    <source>
        <strain evidence="5 6">SAG 2523</strain>
    </source>
</reference>
<evidence type="ECO:0008006" key="7">
    <source>
        <dbReference type="Google" id="ProtNLM"/>
    </source>
</evidence>
<proteinExistence type="inferred from homology"/>
<dbReference type="InterPro" id="IPR004045">
    <property type="entry name" value="Glutathione_S-Trfase_N"/>
</dbReference>
<dbReference type="Proteomes" id="UP001485043">
    <property type="component" value="Unassembled WGS sequence"/>
</dbReference>
<name>A0AAW1T7C5_9CHLO</name>
<dbReference type="PANTHER" id="PTHR44051:SF8">
    <property type="entry name" value="GLUTATHIONE S-TRANSFERASE GSTA"/>
    <property type="match status" value="1"/>
</dbReference>
<evidence type="ECO:0000256" key="1">
    <source>
        <dbReference type="ARBA" id="ARBA00007409"/>
    </source>
</evidence>
<dbReference type="Pfam" id="PF00043">
    <property type="entry name" value="GST_C"/>
    <property type="match status" value="1"/>
</dbReference>
<evidence type="ECO:0000259" key="4">
    <source>
        <dbReference type="PROSITE" id="PS50405"/>
    </source>
</evidence>
<dbReference type="InterPro" id="IPR040079">
    <property type="entry name" value="Glutathione_S-Trfase"/>
</dbReference>
<dbReference type="InterPro" id="IPR036249">
    <property type="entry name" value="Thioredoxin-like_sf"/>
</dbReference>
<accession>A0AAW1T7C5</accession>
<comment type="similarity">
    <text evidence="1 2">Belongs to the GST superfamily.</text>
</comment>
<keyword evidence="6" id="KW-1185">Reference proteome</keyword>
<dbReference type="CDD" id="cd03048">
    <property type="entry name" value="GST_N_Ure2p_like"/>
    <property type="match status" value="1"/>
</dbReference>
<organism evidence="5 6">
    <name type="scientific">Apatococcus fuscideae</name>
    <dbReference type="NCBI Taxonomy" id="2026836"/>
    <lineage>
        <taxon>Eukaryota</taxon>
        <taxon>Viridiplantae</taxon>
        <taxon>Chlorophyta</taxon>
        <taxon>core chlorophytes</taxon>
        <taxon>Trebouxiophyceae</taxon>
        <taxon>Chlorellales</taxon>
        <taxon>Chlorellaceae</taxon>
        <taxon>Apatococcus</taxon>
    </lineage>
</organism>
<dbReference type="SUPFAM" id="SSF52833">
    <property type="entry name" value="Thioredoxin-like"/>
    <property type="match status" value="1"/>
</dbReference>
<dbReference type="Gene3D" id="1.20.1050.10">
    <property type="match status" value="2"/>
</dbReference>
<dbReference type="InterPro" id="IPR036282">
    <property type="entry name" value="Glutathione-S-Trfase_C_sf"/>
</dbReference>
<dbReference type="PROSITE" id="PS50404">
    <property type="entry name" value="GST_NTER"/>
    <property type="match status" value="1"/>
</dbReference>
<dbReference type="SFLD" id="SFLDS00019">
    <property type="entry name" value="Glutathione_Transferase_(cytos"/>
    <property type="match status" value="1"/>
</dbReference>
<dbReference type="SFLD" id="SFLDG00358">
    <property type="entry name" value="Main_(cytGST)"/>
    <property type="match status" value="1"/>
</dbReference>
<dbReference type="AlphaFoldDB" id="A0AAW1T7C5"/>
<comment type="caution">
    <text evidence="5">The sequence shown here is derived from an EMBL/GenBank/DDBJ whole genome shotgun (WGS) entry which is preliminary data.</text>
</comment>
<protein>
    <recommendedName>
        <fullName evidence="7">Glutathione S-transferase</fullName>
    </recommendedName>
</protein>